<dbReference type="AlphaFoldDB" id="A0A0S4U5F8"/>
<dbReference type="InterPro" id="IPR037053">
    <property type="entry name" value="Phage_tail_collar_dom_sf"/>
</dbReference>
<dbReference type="EMBL" id="LN899821">
    <property type="protein sequence ID" value="CUV16945.1"/>
    <property type="molecule type" value="Genomic_DNA"/>
</dbReference>
<proteinExistence type="predicted"/>
<dbReference type="Gene3D" id="3.90.1340.10">
    <property type="entry name" value="Phage tail collar domain"/>
    <property type="match status" value="1"/>
</dbReference>
<sequence>MTLQLQKINLGTPPLGRDGNSNRESSAKTNDNMAAIEAWASALAVDVSALTSNAGALADDVRALTGAVAMFACKTPPAGWLKGNGAAVSRTTYARLFGVIGTTFGAGDGSTTFNLPELRAEFPRGWDDGRGVDAGRVFGSVQAQALSSHQHKTAIGFDGSNLFGWGDGNATPIFGSEVQSGVLRVVGSVTQSGGAARVAYTDAALMGVSGETRPRNVALLACIKY</sequence>
<organism evidence="2">
    <name type="scientific">Ralstonia solanacearum</name>
    <name type="common">Pseudomonas solanacearum</name>
    <dbReference type="NCBI Taxonomy" id="305"/>
    <lineage>
        <taxon>Bacteria</taxon>
        <taxon>Pseudomonadati</taxon>
        <taxon>Pseudomonadota</taxon>
        <taxon>Betaproteobacteria</taxon>
        <taxon>Burkholderiales</taxon>
        <taxon>Burkholderiaceae</taxon>
        <taxon>Ralstonia</taxon>
        <taxon>Ralstonia solanacearum species complex</taxon>
    </lineage>
</organism>
<name>A0A0S4U5F8_RALSL</name>
<gene>
    <name evidence="2" type="ORF">PSS4_v1_200024</name>
</gene>
<dbReference type="Pfam" id="PF07484">
    <property type="entry name" value="Collar"/>
    <property type="match status" value="1"/>
</dbReference>
<dbReference type="SUPFAM" id="SSF88874">
    <property type="entry name" value="Receptor-binding domain of short tail fibre protein gp12"/>
    <property type="match status" value="1"/>
</dbReference>
<dbReference type="InterPro" id="IPR011083">
    <property type="entry name" value="Phage_tail_collar_dom"/>
</dbReference>
<evidence type="ECO:0000313" key="2">
    <source>
        <dbReference type="EMBL" id="CUV16945.1"/>
    </source>
</evidence>
<accession>A0A0S4U5F8</accession>
<evidence type="ECO:0000259" key="1">
    <source>
        <dbReference type="Pfam" id="PF07484"/>
    </source>
</evidence>
<protein>
    <submittedName>
        <fullName evidence="2">Putative phage tail collar protein</fullName>
    </submittedName>
</protein>
<feature type="domain" description="Phage tail collar" evidence="1">
    <location>
        <begin position="66"/>
        <end position="123"/>
    </location>
</feature>
<reference evidence="2" key="1">
    <citation type="submission" date="2015-10" db="EMBL/GenBank/DDBJ databases">
        <authorList>
            <person name="Gilbert D.G."/>
        </authorList>
    </citation>
    <scope>NUCLEOTIDE SEQUENCE</scope>
    <source>
        <strain evidence="2">Phyl III-seqv23</strain>
    </source>
</reference>